<dbReference type="OrthoDB" id="34556at2157"/>
<dbReference type="STRING" id="282676.B6F84_02650"/>
<evidence type="ECO:0000313" key="1">
    <source>
        <dbReference type="EMBL" id="ARM75035.1"/>
    </source>
</evidence>
<dbReference type="AlphaFoldDB" id="A0A1W6JXR5"/>
<dbReference type="EMBL" id="CP020477">
    <property type="protein sequence ID" value="ARM75035.1"/>
    <property type="molecule type" value="Genomic_DNA"/>
</dbReference>
<gene>
    <name evidence="1" type="ORF">B6F84_02650</name>
</gene>
<reference evidence="1 2" key="1">
    <citation type="submission" date="2017-03" db="EMBL/GenBank/DDBJ databases">
        <title>Sulfur activation and transportation mechanism of thermophilic Archaea Acidianus manzaensis YN-25.</title>
        <authorList>
            <person name="Ma Y."/>
            <person name="Yang Y."/>
            <person name="Xia J."/>
        </authorList>
    </citation>
    <scope>NUCLEOTIDE SEQUENCE [LARGE SCALE GENOMIC DNA]</scope>
    <source>
        <strain evidence="1 2">YN-25</strain>
    </source>
</reference>
<organism evidence="1 2">
    <name type="scientific">Acidianus manzaensis</name>
    <dbReference type="NCBI Taxonomy" id="282676"/>
    <lineage>
        <taxon>Archaea</taxon>
        <taxon>Thermoproteota</taxon>
        <taxon>Thermoprotei</taxon>
        <taxon>Sulfolobales</taxon>
        <taxon>Sulfolobaceae</taxon>
        <taxon>Acidianus</taxon>
    </lineage>
</organism>
<sequence>MFWELYHRVEKGTKVSFDEFKKDDKLKNDVKDASVKLYSYVISMARKIYNIDDDEKLFFELFKNKIIDSLLLQELIDIRSFIMNINEIDDEILYSLLVRIMEDLEELFYSIKKFLT</sequence>
<keyword evidence="2" id="KW-1185">Reference proteome</keyword>
<protein>
    <submittedName>
        <fullName evidence="1">Uncharacterized protein</fullName>
    </submittedName>
</protein>
<dbReference type="KEGG" id="aman:B6F84_02650"/>
<accession>A0A1W6JXR5</accession>
<dbReference type="Proteomes" id="UP000193404">
    <property type="component" value="Chromosome"/>
</dbReference>
<evidence type="ECO:0000313" key="2">
    <source>
        <dbReference type="Proteomes" id="UP000193404"/>
    </source>
</evidence>
<dbReference type="GeneID" id="41589783"/>
<proteinExistence type="predicted"/>
<dbReference type="RefSeq" id="WP_148690791.1">
    <property type="nucleotide sequence ID" value="NZ_CP020477.1"/>
</dbReference>
<name>A0A1W6JXR5_9CREN</name>